<reference evidence="1" key="1">
    <citation type="submission" date="2021-11" db="EMBL/GenBank/DDBJ databases">
        <title>Legionella maioricencis sp. nov., a new species isolated from hot water samples in Mallorca.</title>
        <authorList>
            <person name="Crespi S."/>
            <person name="Drasar V."/>
            <person name="Salva-Serra F."/>
            <person name="Jaen-Luchoro D."/>
            <person name="Pineiro-Iglesias B."/>
            <person name="Aliaga F."/>
            <person name="Fernandez-Juarez V."/>
            <person name="Coll G."/>
            <person name="Moore E.R.B."/>
            <person name="Bennasar-Figueras A."/>
        </authorList>
    </citation>
    <scope>NUCLEOTIDE SEQUENCE</scope>
    <source>
        <strain evidence="1">HCPI-6</strain>
    </source>
</reference>
<evidence type="ECO:0000313" key="1">
    <source>
        <dbReference type="EMBL" id="MCL9683642.1"/>
    </source>
</evidence>
<organism evidence="1 2">
    <name type="scientific">Legionella maioricensis</name>
    <dbReference type="NCBI Taxonomy" id="2896528"/>
    <lineage>
        <taxon>Bacteria</taxon>
        <taxon>Pseudomonadati</taxon>
        <taxon>Pseudomonadota</taxon>
        <taxon>Gammaproteobacteria</taxon>
        <taxon>Legionellales</taxon>
        <taxon>Legionellaceae</taxon>
        <taxon>Legionella</taxon>
    </lineage>
</organism>
<evidence type="ECO:0008006" key="3">
    <source>
        <dbReference type="Google" id="ProtNLM"/>
    </source>
</evidence>
<sequence length="1008" mass="114710">MTPLFPNADEPLILKQGEVDDCYLLASLDCIFNGGAEYLQLLKSKFVRTKDGVTLRIKRTDQSAYLKPEKMKGKYTYFQDTLTNEDVFILSEKVLKEIDDSEKSVQTNSLAVKILERISSYYYVEEWDHLDEMASIKAHSIKLRHSETSTVFVGKLIGIQAYDGEDFDEILKLKLMKPQEPVYMSMAYGEADVMGKIHERHSLRIDSVVPKPHGDYEVILVNPWDNQKRERYFLKELKKRDCRFCIFSTNQQEYELTRILLKNPVERGKYIFEHPELVNMLLEIQTMNLLRDSKPILSCISLHQQMPYLMSLYNVLLVDGRVKLIQSVVESGGDMERFIKLLITKVPQKDLIKIILQSETLQDQTVKVLVDMAIEAKKQKSSPASHLFNKLSFFNLIVDAAIYQRSKKLKCSVENAKQKIESGIINYYFDNHKRNKLAQHAGLQDFFIANIFSNAWIEKKYTPRFLLAYAVAKFISAKNFSLAMIAHIQSSDASLVNEVFLNEILFNCPCENPRELFAGLHALNQLNLELAQALLPLAIKKIKLLFNVSMTQLTTDVALEKSSEFKWWFISLTRVAQSKPVDNPDPQSLLIQKAKRVVSTYVEKIKNFPVVFDYSLGSQSIELRCANLILTLENKVRRNPDLREATKVLGFISLHPEISDVLADKKRIIQEIAAQQIKQKKAEKVIMNIVEQINLFPFSFEKIITSKAIELHCTSLIAKLNELTKVNPLLNQALQILGLKDLHPQIILAMTNKIELIKGAASQQKLSLERAESAVQSYVKQINDFPFSFSNVVTTKSVVLTRTFLMRQLEDIVKGKDLSEAQLTLGYFGQHPEITDALNNKKRAIQLEAGMTENAITSKNEAFKTIQYIKFATYLESVRKLVEILEGKAENNKNYQKIAEKGRNFYNTLATAQYIFLNSGKPKEKNTAEFKKNCLNAIETVPAVLLEHHGWMRAIGDINKALSSIITLASIHGTTGRCGLFTQPINAKTTHKLPLTLPVITIGSMASA</sequence>
<evidence type="ECO:0000313" key="2">
    <source>
        <dbReference type="Proteomes" id="UP001139721"/>
    </source>
</evidence>
<comment type="caution">
    <text evidence="1">The sequence shown here is derived from an EMBL/GenBank/DDBJ whole genome shotgun (WGS) entry which is preliminary data.</text>
</comment>
<accession>A0A9X2CZM3</accession>
<keyword evidence="2" id="KW-1185">Reference proteome</keyword>
<proteinExistence type="predicted"/>
<dbReference type="Proteomes" id="UP001139721">
    <property type="component" value="Unassembled WGS sequence"/>
</dbReference>
<dbReference type="RefSeq" id="WP_250421840.1">
    <property type="nucleotide sequence ID" value="NZ_JAJKBJ010000005.1"/>
</dbReference>
<name>A0A9X2CZM3_9GAMM</name>
<dbReference type="EMBL" id="JAJKBJ010000005">
    <property type="protein sequence ID" value="MCL9683642.1"/>
    <property type="molecule type" value="Genomic_DNA"/>
</dbReference>
<dbReference type="AlphaFoldDB" id="A0A9X2CZM3"/>
<protein>
    <recommendedName>
        <fullName evidence="3">Ninein</fullName>
    </recommendedName>
</protein>
<gene>
    <name evidence="1" type="ORF">LOX96_06020</name>
</gene>